<organism evidence="2 3">
    <name type="scientific">Globisporangium ultimum (strain ATCC 200006 / CBS 805.95 / DAOM BR144)</name>
    <name type="common">Pythium ultimum</name>
    <dbReference type="NCBI Taxonomy" id="431595"/>
    <lineage>
        <taxon>Eukaryota</taxon>
        <taxon>Sar</taxon>
        <taxon>Stramenopiles</taxon>
        <taxon>Oomycota</taxon>
        <taxon>Peronosporomycetes</taxon>
        <taxon>Pythiales</taxon>
        <taxon>Pythiaceae</taxon>
        <taxon>Globisporangium</taxon>
    </lineage>
</organism>
<dbReference type="InParanoid" id="K3W5N4"/>
<dbReference type="eggNOG" id="ENOG502RMTG">
    <property type="taxonomic scope" value="Eukaryota"/>
</dbReference>
<feature type="region of interest" description="Disordered" evidence="1">
    <location>
        <begin position="446"/>
        <end position="530"/>
    </location>
</feature>
<dbReference type="Proteomes" id="UP000019132">
    <property type="component" value="Unassembled WGS sequence"/>
</dbReference>
<evidence type="ECO:0000313" key="2">
    <source>
        <dbReference type="EnsemblProtists" id="PYU1_T000275"/>
    </source>
</evidence>
<keyword evidence="3" id="KW-1185">Reference proteome</keyword>
<feature type="compositionally biased region" description="Low complexity" evidence="1">
    <location>
        <begin position="516"/>
        <end position="528"/>
    </location>
</feature>
<dbReference type="OMA" id="RCERMFD"/>
<name>K3W5N4_GLOUD</name>
<feature type="region of interest" description="Disordered" evidence="1">
    <location>
        <begin position="384"/>
        <end position="411"/>
    </location>
</feature>
<accession>K3W5N4</accession>
<reference evidence="3" key="2">
    <citation type="submission" date="2010-04" db="EMBL/GenBank/DDBJ databases">
        <authorList>
            <person name="Buell R."/>
            <person name="Hamilton J."/>
            <person name="Hostetler J."/>
        </authorList>
    </citation>
    <scope>NUCLEOTIDE SEQUENCE [LARGE SCALE GENOMIC DNA]</scope>
    <source>
        <strain evidence="3">DAOM:BR144</strain>
    </source>
</reference>
<evidence type="ECO:0000256" key="1">
    <source>
        <dbReference type="SAM" id="MobiDB-lite"/>
    </source>
</evidence>
<dbReference type="AlphaFoldDB" id="K3W5N4"/>
<dbReference type="EMBL" id="GL376636">
    <property type="status" value="NOT_ANNOTATED_CDS"/>
    <property type="molecule type" value="Genomic_DNA"/>
</dbReference>
<evidence type="ECO:0000313" key="3">
    <source>
        <dbReference type="Proteomes" id="UP000019132"/>
    </source>
</evidence>
<reference evidence="3" key="1">
    <citation type="journal article" date="2010" name="Genome Biol.">
        <title>Genome sequence of the necrotrophic plant pathogen Pythium ultimum reveals original pathogenicity mechanisms and effector repertoire.</title>
        <authorList>
            <person name="Levesque C.A."/>
            <person name="Brouwer H."/>
            <person name="Cano L."/>
            <person name="Hamilton J.P."/>
            <person name="Holt C."/>
            <person name="Huitema E."/>
            <person name="Raffaele S."/>
            <person name="Robideau G.P."/>
            <person name="Thines M."/>
            <person name="Win J."/>
            <person name="Zerillo M.M."/>
            <person name="Beakes G.W."/>
            <person name="Boore J.L."/>
            <person name="Busam D."/>
            <person name="Dumas B."/>
            <person name="Ferriera S."/>
            <person name="Fuerstenberg S.I."/>
            <person name="Gachon C.M."/>
            <person name="Gaulin E."/>
            <person name="Govers F."/>
            <person name="Grenville-Briggs L."/>
            <person name="Horner N."/>
            <person name="Hostetler J."/>
            <person name="Jiang R.H."/>
            <person name="Johnson J."/>
            <person name="Krajaejun T."/>
            <person name="Lin H."/>
            <person name="Meijer H.J."/>
            <person name="Moore B."/>
            <person name="Morris P."/>
            <person name="Phuntmart V."/>
            <person name="Puiu D."/>
            <person name="Shetty J."/>
            <person name="Stajich J.E."/>
            <person name="Tripathy S."/>
            <person name="Wawra S."/>
            <person name="van West P."/>
            <person name="Whitty B.R."/>
            <person name="Coutinho P.M."/>
            <person name="Henrissat B."/>
            <person name="Martin F."/>
            <person name="Thomas P.D."/>
            <person name="Tyler B.M."/>
            <person name="De Vries R.P."/>
            <person name="Kamoun S."/>
            <person name="Yandell M."/>
            <person name="Tisserat N."/>
            <person name="Buell C.R."/>
        </authorList>
    </citation>
    <scope>NUCLEOTIDE SEQUENCE</scope>
    <source>
        <strain evidence="3">DAOM:BR144</strain>
    </source>
</reference>
<reference evidence="2" key="3">
    <citation type="submission" date="2015-02" db="UniProtKB">
        <authorList>
            <consortium name="EnsemblProtists"/>
        </authorList>
    </citation>
    <scope>IDENTIFICATION</scope>
    <source>
        <strain evidence="2">DAOM BR144</strain>
    </source>
</reference>
<proteinExistence type="predicted"/>
<dbReference type="HOGENOM" id="CLU_544566_0_0_1"/>
<dbReference type="VEuPathDB" id="FungiDB:PYU1_G000275"/>
<protein>
    <submittedName>
        <fullName evidence="2">Uncharacterized protein</fullName>
    </submittedName>
</protein>
<sequence>MAATSLSGLRSALSGTATSVSPMPALALPTPVAPLEFVMPFCTNAELARVSLLDREHERICEHEWRLRVLRRYGALRYDTRAWRKCFKLRAHLEQKAVDAVTARVYLMNGRGETQCFTLPRGKSLMCSRERAVVYNRCERMFDLSLRINRSIQEISALIGMISVDEARGLLNEHINLMASVASLRGSLLFESELFQVFPAPVLLDANSLLRGTFSFPDASFLQSSTLMMQVWASIDGLIYRPLSSPVVIEHCVDVIEEDGEDNRAAGAQVEATDGNAAAEAAVTASEYHSVKLHDLSGMTIHIDDNTLRYKLQKNEICINALVSNTYLLYLFNPLNFRPLDWTFEAVVHVDATRYVLPVQREGVFLNTTSFALRVFLSYGKIPEKEQQQDDDENGANTKGGSRSRGAETSEPLEIPYTCGVSIDDNQILSFCLTATNRVTKETREIASKSACISVTSSPEEEDAAPVAPTESVGPPASDEAQVEMASEKENAMQVDDRDEDQDPGNMDTRTSLASPRTTTATKTPVGPTERHVHLPRVDAMICYSFSPSRHLLQYVEFAIGFEPLMHQLGVSSFLPDVVPVSA</sequence>
<dbReference type="EnsemblProtists" id="PYU1_T000275">
    <property type="protein sequence ID" value="PYU1_T000275"/>
    <property type="gene ID" value="PYU1_G000275"/>
</dbReference>